<proteinExistence type="predicted"/>
<organism evidence="1">
    <name type="scientific">Cladocopium goreaui</name>
    <dbReference type="NCBI Taxonomy" id="2562237"/>
    <lineage>
        <taxon>Eukaryota</taxon>
        <taxon>Sar</taxon>
        <taxon>Alveolata</taxon>
        <taxon>Dinophyceae</taxon>
        <taxon>Suessiales</taxon>
        <taxon>Symbiodiniaceae</taxon>
        <taxon>Cladocopium</taxon>
    </lineage>
</organism>
<keyword evidence="4" id="KW-1185">Reference proteome</keyword>
<sequence>MLKLKGVPQSEAQKLFVEVVFEEGSQKPTLSLDLSSWQAEGLQAIWSLAVTVVKLAAGIHFFHFRVNGAFALSGEHIRVGRWNALYRSDPLCRYLSVRDSRGQRGAPPGDGCWEIHRPCRSE</sequence>
<evidence type="ECO:0000313" key="3">
    <source>
        <dbReference type="EMBL" id="CAL4765780.1"/>
    </source>
</evidence>
<accession>A0A9P1FJI4</accession>
<evidence type="ECO:0000313" key="1">
    <source>
        <dbReference type="EMBL" id="CAI3978468.1"/>
    </source>
</evidence>
<dbReference type="Proteomes" id="UP001152797">
    <property type="component" value="Unassembled WGS sequence"/>
</dbReference>
<reference evidence="1" key="1">
    <citation type="submission" date="2022-10" db="EMBL/GenBank/DDBJ databases">
        <authorList>
            <person name="Chen Y."/>
            <person name="Dougan E. K."/>
            <person name="Chan C."/>
            <person name="Rhodes N."/>
            <person name="Thang M."/>
        </authorList>
    </citation>
    <scope>NUCLEOTIDE SEQUENCE</scope>
</reference>
<dbReference type="OrthoDB" id="10505960at2759"/>
<reference evidence="2" key="2">
    <citation type="submission" date="2024-04" db="EMBL/GenBank/DDBJ databases">
        <authorList>
            <person name="Chen Y."/>
            <person name="Shah S."/>
            <person name="Dougan E. K."/>
            <person name="Thang M."/>
            <person name="Chan C."/>
        </authorList>
    </citation>
    <scope>NUCLEOTIDE SEQUENCE [LARGE SCALE GENOMIC DNA]</scope>
</reference>
<gene>
    <name evidence="1" type="ORF">C1SCF055_LOCUS6520</name>
</gene>
<dbReference type="EMBL" id="CAMXCT010000413">
    <property type="protein sequence ID" value="CAI3978468.1"/>
    <property type="molecule type" value="Genomic_DNA"/>
</dbReference>
<dbReference type="AlphaFoldDB" id="A0A9P1FJI4"/>
<name>A0A9P1FJI4_9DINO</name>
<evidence type="ECO:0000313" key="4">
    <source>
        <dbReference type="Proteomes" id="UP001152797"/>
    </source>
</evidence>
<comment type="caution">
    <text evidence="1">The sequence shown here is derived from an EMBL/GenBank/DDBJ whole genome shotgun (WGS) entry which is preliminary data.</text>
</comment>
<dbReference type="EMBL" id="CAMXCT030000413">
    <property type="protein sequence ID" value="CAL4765780.1"/>
    <property type="molecule type" value="Genomic_DNA"/>
</dbReference>
<evidence type="ECO:0000313" key="2">
    <source>
        <dbReference type="EMBL" id="CAL1131843.1"/>
    </source>
</evidence>
<protein>
    <submittedName>
        <fullName evidence="3">PPM-type phosphatase domain-containing protein</fullName>
    </submittedName>
</protein>
<dbReference type="EMBL" id="CAMXCT020000413">
    <property type="protein sequence ID" value="CAL1131843.1"/>
    <property type="molecule type" value="Genomic_DNA"/>
</dbReference>